<dbReference type="Gene3D" id="1.10.3450.40">
    <property type="entry name" value="Signal recognition particle, SRP68 subunit, RNA-binding domain"/>
    <property type="match status" value="2"/>
</dbReference>
<dbReference type="AlphaFoldDB" id="A0A5N5K6M2"/>
<dbReference type="PIRSF" id="PIRSF038995">
    <property type="entry name" value="SRP68"/>
    <property type="match status" value="1"/>
</dbReference>
<proteinExistence type="inferred from homology"/>
<evidence type="ECO:0000256" key="13">
    <source>
        <dbReference type="SAM" id="MobiDB-lite"/>
    </source>
</evidence>
<sequence>MAKENEAIAMEVDGPKSSNSDPINPRFSINVLQLLKSAQMQHGLRHGDYARYRRYCTARLRRLYKSLKFTHGRGKYTRRAINESTVTEVRYLHMVLYTAERAWSHAMEKRQLLDGPNAKQRIYLIGRLRKAVKWADLFSRLCAAKGDSRTSLEAENPLSSMLFELNSPVLASLTTLKDQVLPGMGNEDKEDLVANLFYQRAAYAYASYMNGLLLFEQDRNWDTALKNFISARAVYEELGKYGALENQVLCRERVEELEPSIRYCRHKIGESNLKTSDLLQIGEMDGPALDLFKAKLEAAMAEARSQQAASLTEFHWLGHRFPISNAKTRVAILKAQELEKDLHGPAADSLPAEKKLAVFDKIFTAYHEARSFIRSDLVSAGNADSVKDELNGLDKAVSAVLGQRTIERNQLLVSIAKSKLTRRRDDKNEKVTKPEELVRLHDLLLQNTADLSDLVSSGRDRKPEEVAFAEDCVIRSTAFRAQRCFYLAKSYSSAGKRTEAYVLYCHARSLAENALKKFQTVAGTDEVTIKELKTLYNECRANSCIEHATGIMEHEKVSENLSKKVSTISLSGVDKKVEKFLLEKLDVYESAVGEPNVKSVPRIEVFPPAFQSTPRNPIVLDLAYNCIDFPSLENRMKKDKKGFISRLWR</sequence>
<name>A0A5N5K6M2_9ROSI</name>
<dbReference type="GO" id="GO:0005786">
    <property type="term" value="C:signal recognition particle, endoplasmic reticulum targeting"/>
    <property type="evidence" value="ECO:0007669"/>
    <property type="project" value="UniProtKB-KW"/>
</dbReference>
<dbReference type="GO" id="GO:0005730">
    <property type="term" value="C:nucleolus"/>
    <property type="evidence" value="ECO:0007669"/>
    <property type="project" value="UniProtKB-SubCell"/>
</dbReference>
<evidence type="ECO:0000256" key="1">
    <source>
        <dbReference type="ARBA" id="ARBA00004240"/>
    </source>
</evidence>
<dbReference type="GO" id="GO:0005047">
    <property type="term" value="F:signal recognition particle binding"/>
    <property type="evidence" value="ECO:0007669"/>
    <property type="project" value="InterPro"/>
</dbReference>
<dbReference type="InterPro" id="IPR034652">
    <property type="entry name" value="SRP68-RBD"/>
</dbReference>
<comment type="function">
    <text evidence="12">Component of the signal recognition particle (SRP) complex, a ribonucleoprotein complex that mediates the cotranslational targeting of secretory and membrane proteins to the endoplasmic reticulum (ER). The SRP complex interacts with the signal sequence in nascent secretory and membrane proteins and directs them to the membrane of the ER.</text>
</comment>
<evidence type="ECO:0000256" key="9">
    <source>
        <dbReference type="ARBA" id="ARBA00023242"/>
    </source>
</evidence>
<comment type="subcellular location">
    <subcellularLocation>
        <location evidence="2 12">Cytoplasm</location>
    </subcellularLocation>
    <subcellularLocation>
        <location evidence="1">Endoplasmic reticulum</location>
    </subcellularLocation>
    <subcellularLocation>
        <location evidence="3">Nucleus</location>
        <location evidence="3">Nucleolus</location>
    </subcellularLocation>
</comment>
<organism evidence="14 15">
    <name type="scientific">Salix brachista</name>
    <dbReference type="NCBI Taxonomy" id="2182728"/>
    <lineage>
        <taxon>Eukaryota</taxon>
        <taxon>Viridiplantae</taxon>
        <taxon>Streptophyta</taxon>
        <taxon>Embryophyta</taxon>
        <taxon>Tracheophyta</taxon>
        <taxon>Spermatophyta</taxon>
        <taxon>Magnoliopsida</taxon>
        <taxon>eudicotyledons</taxon>
        <taxon>Gunneridae</taxon>
        <taxon>Pentapetalae</taxon>
        <taxon>rosids</taxon>
        <taxon>fabids</taxon>
        <taxon>Malpighiales</taxon>
        <taxon>Salicaceae</taxon>
        <taxon>Saliceae</taxon>
        <taxon>Salix</taxon>
    </lineage>
</organism>
<evidence type="ECO:0000256" key="6">
    <source>
        <dbReference type="ARBA" id="ARBA00022824"/>
    </source>
</evidence>
<protein>
    <recommendedName>
        <fullName evidence="11 12">Signal recognition particle subunit SRP68</fullName>
        <shortName evidence="12">SRP68</shortName>
    </recommendedName>
</protein>
<dbReference type="GO" id="GO:0008312">
    <property type="term" value="F:7S RNA binding"/>
    <property type="evidence" value="ECO:0007669"/>
    <property type="project" value="InterPro"/>
</dbReference>
<dbReference type="FunFam" id="1.10.3450.40:FF:000001">
    <property type="entry name" value="Signal recognition particle subunit SRP68"/>
    <property type="match status" value="1"/>
</dbReference>
<dbReference type="InterPro" id="IPR038253">
    <property type="entry name" value="SRP68_N_sf"/>
</dbReference>
<evidence type="ECO:0000256" key="11">
    <source>
        <dbReference type="ARBA" id="ARBA00029498"/>
    </source>
</evidence>
<comment type="caution">
    <text evidence="14">The sequence shown here is derived from an EMBL/GenBank/DDBJ whole genome shotgun (WGS) entry which is preliminary data.</text>
</comment>
<dbReference type="GO" id="GO:0005783">
    <property type="term" value="C:endoplasmic reticulum"/>
    <property type="evidence" value="ECO:0007669"/>
    <property type="project" value="UniProtKB-SubCell"/>
</dbReference>
<dbReference type="GO" id="GO:0006614">
    <property type="term" value="P:SRP-dependent cotranslational protein targeting to membrane"/>
    <property type="evidence" value="ECO:0007669"/>
    <property type="project" value="InterPro"/>
</dbReference>
<dbReference type="InterPro" id="IPR026258">
    <property type="entry name" value="SRP68"/>
</dbReference>
<dbReference type="PANTHER" id="PTHR12860:SF0">
    <property type="entry name" value="SIGNAL RECOGNITION PARTICLE SUBUNIT SRP68"/>
    <property type="match status" value="1"/>
</dbReference>
<dbReference type="PANTHER" id="PTHR12860">
    <property type="entry name" value="SIGNAL RECOGNITION PARTICLE 68 KDA PROTEIN"/>
    <property type="match status" value="1"/>
</dbReference>
<keyword evidence="8 12" id="KW-0733">Signal recognition particle</keyword>
<dbReference type="EMBL" id="VDCV01000015">
    <property type="protein sequence ID" value="KAB5525215.1"/>
    <property type="molecule type" value="Genomic_DNA"/>
</dbReference>
<evidence type="ECO:0000256" key="4">
    <source>
        <dbReference type="ARBA" id="ARBA00009352"/>
    </source>
</evidence>
<dbReference type="CDD" id="cd15481">
    <property type="entry name" value="SRP68-RBD"/>
    <property type="match status" value="1"/>
</dbReference>
<dbReference type="GO" id="GO:0005829">
    <property type="term" value="C:cytosol"/>
    <property type="evidence" value="ECO:0007669"/>
    <property type="project" value="UniProtKB-ARBA"/>
</dbReference>
<dbReference type="Proteomes" id="UP000326939">
    <property type="component" value="Chromosome 15"/>
</dbReference>
<keyword evidence="10 12" id="KW-0687">Ribonucleoprotein</keyword>
<feature type="region of interest" description="Disordered" evidence="13">
    <location>
        <begin position="1"/>
        <end position="22"/>
    </location>
</feature>
<evidence type="ECO:0000256" key="8">
    <source>
        <dbReference type="ARBA" id="ARBA00023135"/>
    </source>
</evidence>
<evidence type="ECO:0000313" key="14">
    <source>
        <dbReference type="EMBL" id="KAB5525215.1"/>
    </source>
</evidence>
<accession>A0A5N5K6M2</accession>
<evidence type="ECO:0000256" key="7">
    <source>
        <dbReference type="ARBA" id="ARBA00022884"/>
    </source>
</evidence>
<reference evidence="15" key="1">
    <citation type="journal article" date="2019" name="Gigascience">
        <title>De novo genome assembly of the endangered Acer yangbiense, a plant species with extremely small populations endemic to Yunnan Province, China.</title>
        <authorList>
            <person name="Yang J."/>
            <person name="Wariss H.M."/>
            <person name="Tao L."/>
            <person name="Zhang R."/>
            <person name="Yun Q."/>
            <person name="Hollingsworth P."/>
            <person name="Dao Z."/>
            <person name="Luo G."/>
            <person name="Guo H."/>
            <person name="Ma Y."/>
            <person name="Sun W."/>
        </authorList>
    </citation>
    <scope>NUCLEOTIDE SEQUENCE [LARGE SCALE GENOMIC DNA]</scope>
    <source>
        <strain evidence="15">cv. br00</strain>
    </source>
</reference>
<evidence type="ECO:0000256" key="2">
    <source>
        <dbReference type="ARBA" id="ARBA00004496"/>
    </source>
</evidence>
<dbReference type="GO" id="GO:0030942">
    <property type="term" value="F:endoplasmic reticulum signal peptide binding"/>
    <property type="evidence" value="ECO:0007669"/>
    <property type="project" value="InterPro"/>
</dbReference>
<keyword evidence="15" id="KW-1185">Reference proteome</keyword>
<dbReference type="Pfam" id="PF16969">
    <property type="entry name" value="SRP68"/>
    <property type="match status" value="2"/>
</dbReference>
<keyword evidence="9" id="KW-0539">Nucleus</keyword>
<keyword evidence="6" id="KW-0256">Endoplasmic reticulum</keyword>
<comment type="similarity">
    <text evidence="4 12">Belongs to the SRP68 family.</text>
</comment>
<evidence type="ECO:0000256" key="5">
    <source>
        <dbReference type="ARBA" id="ARBA00022490"/>
    </source>
</evidence>
<gene>
    <name evidence="14" type="ORF">DKX38_022964</name>
</gene>
<evidence type="ECO:0000313" key="15">
    <source>
        <dbReference type="Proteomes" id="UP000326939"/>
    </source>
</evidence>
<evidence type="ECO:0000256" key="10">
    <source>
        <dbReference type="ARBA" id="ARBA00023274"/>
    </source>
</evidence>
<keyword evidence="5 12" id="KW-0963">Cytoplasm</keyword>
<keyword evidence="7 12" id="KW-0694">RNA-binding</keyword>
<evidence type="ECO:0000256" key="12">
    <source>
        <dbReference type="PIRNR" id="PIRNR038995"/>
    </source>
</evidence>
<evidence type="ECO:0000256" key="3">
    <source>
        <dbReference type="ARBA" id="ARBA00004604"/>
    </source>
</evidence>